<feature type="transmembrane region" description="Helical" evidence="6">
    <location>
        <begin position="379"/>
        <end position="401"/>
    </location>
</feature>
<comment type="caution">
    <text evidence="8">The sequence shown here is derived from an EMBL/GenBank/DDBJ whole genome shotgun (WGS) entry which is preliminary data.</text>
</comment>
<proteinExistence type="predicted"/>
<feature type="transmembrane region" description="Helical" evidence="6">
    <location>
        <begin position="192"/>
        <end position="211"/>
    </location>
</feature>
<dbReference type="Proteomes" id="UP000035721">
    <property type="component" value="Unassembled WGS sequence"/>
</dbReference>
<dbReference type="GO" id="GO:0005886">
    <property type="term" value="C:plasma membrane"/>
    <property type="evidence" value="ECO:0007669"/>
    <property type="project" value="UniProtKB-SubCell"/>
</dbReference>
<dbReference type="GO" id="GO:0022857">
    <property type="term" value="F:transmembrane transporter activity"/>
    <property type="evidence" value="ECO:0007669"/>
    <property type="project" value="InterPro"/>
</dbReference>
<dbReference type="CDD" id="cd17319">
    <property type="entry name" value="MFS_ExuT_GudP_like"/>
    <property type="match status" value="1"/>
</dbReference>
<protein>
    <submittedName>
        <fullName evidence="8">Major facilitator superfamily MFS_1</fullName>
    </submittedName>
</protein>
<feature type="transmembrane region" description="Helical" evidence="6">
    <location>
        <begin position="413"/>
        <end position="432"/>
    </location>
</feature>
<evidence type="ECO:0000313" key="9">
    <source>
        <dbReference type="Proteomes" id="UP000035721"/>
    </source>
</evidence>
<feature type="transmembrane region" description="Helical" evidence="6">
    <location>
        <begin position="100"/>
        <end position="119"/>
    </location>
</feature>
<feature type="transmembrane region" description="Helical" evidence="6">
    <location>
        <begin position="349"/>
        <end position="367"/>
    </location>
</feature>
<feature type="transmembrane region" description="Helical" evidence="6">
    <location>
        <begin position="67"/>
        <end position="88"/>
    </location>
</feature>
<dbReference type="AlphaFoldDB" id="A0A077M5U6"/>
<evidence type="ECO:0000256" key="4">
    <source>
        <dbReference type="ARBA" id="ARBA00022989"/>
    </source>
</evidence>
<dbReference type="EMBL" id="CAJB01000368">
    <property type="protein sequence ID" value="CCH79420.1"/>
    <property type="molecule type" value="Genomic_DNA"/>
</dbReference>
<evidence type="ECO:0000256" key="5">
    <source>
        <dbReference type="ARBA" id="ARBA00023136"/>
    </source>
</evidence>
<dbReference type="Gene3D" id="1.20.1250.20">
    <property type="entry name" value="MFS general substrate transporter like domains"/>
    <property type="match status" value="2"/>
</dbReference>
<gene>
    <name evidence="8" type="ORF">BN12_430010</name>
</gene>
<dbReference type="InterPro" id="IPR036259">
    <property type="entry name" value="MFS_trans_sf"/>
</dbReference>
<keyword evidence="9" id="KW-1185">Reference proteome</keyword>
<dbReference type="PANTHER" id="PTHR43791:SF36">
    <property type="entry name" value="TRANSPORTER, PUTATIVE (AFU_ORTHOLOGUE AFUA_6G08340)-RELATED"/>
    <property type="match status" value="1"/>
</dbReference>
<accession>A0A077M5U6</accession>
<dbReference type="OrthoDB" id="9773957at2"/>
<evidence type="ECO:0000313" key="8">
    <source>
        <dbReference type="EMBL" id="CCH79420.1"/>
    </source>
</evidence>
<feature type="transmembrane region" description="Helical" evidence="6">
    <location>
        <begin position="30"/>
        <end position="47"/>
    </location>
</feature>
<feature type="domain" description="Major facilitator superfamily (MFS) profile" evidence="7">
    <location>
        <begin position="34"/>
        <end position="437"/>
    </location>
</feature>
<evidence type="ECO:0000256" key="2">
    <source>
        <dbReference type="ARBA" id="ARBA00022448"/>
    </source>
</evidence>
<comment type="subcellular location">
    <subcellularLocation>
        <location evidence="1">Cell membrane</location>
        <topology evidence="1">Multi-pass membrane protein</topology>
    </subcellularLocation>
</comment>
<keyword evidence="5 6" id="KW-0472">Membrane</keyword>
<keyword evidence="2" id="KW-0813">Transport</keyword>
<feature type="transmembrane region" description="Helical" evidence="6">
    <location>
        <begin position="158"/>
        <end position="180"/>
    </location>
</feature>
<feature type="transmembrane region" description="Helical" evidence="6">
    <location>
        <begin position="324"/>
        <end position="343"/>
    </location>
</feature>
<sequence>MSARQTTPRGQSTVEAGSAGFLHRIATKKAMFKLVPLMAGAYLISYVDRTNVALAKSALEVDAGISAAAFGLGAGVFFLTYALLEIPSNLALHKVGARAWITRIAVTWGLLSMAMVFVSNETSFYVLRLLLGAAEAGLFPGLMYVITKWFAQEDRAKIVGLLLVAWASAGIIGNPIGGAIMTMDGAFGLHGWQWLFLIEGLPAVLLGLWIWKRFPDSPSAASWLTAEEARVLSERAGDVPENHAKASLRTIMSNRTTALVAVMYFLSSLGVWGAIYFIPAVIGQMGVTDELTIGLLAGLVSVGSLVGVLVFPRLLRRWHSEFPLMAASWVGVLASAVLFLALPTSTGRLLALMILAFFLVGGQPLIWSVAMHRMSGRTAAVALAFVNTVGLLGGFFGPTLFGAIEDVTGKAANGFAIVIVCSLLGLVFTAILSRVVRRSRSAADAQVAEIRAA</sequence>
<dbReference type="InterPro" id="IPR020846">
    <property type="entry name" value="MFS_dom"/>
</dbReference>
<feature type="transmembrane region" description="Helical" evidence="6">
    <location>
        <begin position="258"/>
        <end position="279"/>
    </location>
</feature>
<dbReference type="Pfam" id="PF07690">
    <property type="entry name" value="MFS_1"/>
    <property type="match status" value="1"/>
</dbReference>
<evidence type="ECO:0000256" key="6">
    <source>
        <dbReference type="SAM" id="Phobius"/>
    </source>
</evidence>
<feature type="transmembrane region" description="Helical" evidence="6">
    <location>
        <begin position="291"/>
        <end position="312"/>
    </location>
</feature>
<organism evidence="8 9">
    <name type="scientific">Nostocoides japonicum T1-X7</name>
    <dbReference type="NCBI Taxonomy" id="1194083"/>
    <lineage>
        <taxon>Bacteria</taxon>
        <taxon>Bacillati</taxon>
        <taxon>Actinomycetota</taxon>
        <taxon>Actinomycetes</taxon>
        <taxon>Micrococcales</taxon>
        <taxon>Intrasporangiaceae</taxon>
        <taxon>Nostocoides</taxon>
    </lineage>
</organism>
<feature type="transmembrane region" description="Helical" evidence="6">
    <location>
        <begin position="125"/>
        <end position="146"/>
    </location>
</feature>
<evidence type="ECO:0000259" key="7">
    <source>
        <dbReference type="PROSITE" id="PS50850"/>
    </source>
</evidence>
<dbReference type="RefSeq" id="WP_083454482.1">
    <property type="nucleotide sequence ID" value="NZ_HF570958.1"/>
</dbReference>
<dbReference type="InterPro" id="IPR011701">
    <property type="entry name" value="MFS"/>
</dbReference>
<dbReference type="PROSITE" id="PS50850">
    <property type="entry name" value="MFS"/>
    <property type="match status" value="1"/>
</dbReference>
<dbReference type="STRING" id="1194083.BN12_430010"/>
<keyword evidence="4 6" id="KW-1133">Transmembrane helix</keyword>
<reference evidence="8 9" key="1">
    <citation type="journal article" date="2013" name="ISME J.">
        <title>A metabolic model for members of the genus Tetrasphaera involved in enhanced biological phosphorus removal.</title>
        <authorList>
            <person name="Kristiansen R."/>
            <person name="Nguyen H.T.T."/>
            <person name="Saunders A.M."/>
            <person name="Nielsen J.L."/>
            <person name="Wimmer R."/>
            <person name="Le V.Q."/>
            <person name="McIlroy S.J."/>
            <person name="Petrovski S."/>
            <person name="Seviour R.J."/>
            <person name="Calteau A."/>
            <person name="Nielsen K.L."/>
            <person name="Nielsen P.H."/>
        </authorList>
    </citation>
    <scope>NUCLEOTIDE SEQUENCE [LARGE SCALE GENOMIC DNA]</scope>
    <source>
        <strain evidence="8 9">T1-X7</strain>
    </source>
</reference>
<keyword evidence="3 6" id="KW-0812">Transmembrane</keyword>
<dbReference type="FunFam" id="1.20.1250.20:FF:000018">
    <property type="entry name" value="MFS transporter permease"/>
    <property type="match status" value="1"/>
</dbReference>
<dbReference type="SUPFAM" id="SSF103473">
    <property type="entry name" value="MFS general substrate transporter"/>
    <property type="match status" value="1"/>
</dbReference>
<evidence type="ECO:0000256" key="3">
    <source>
        <dbReference type="ARBA" id="ARBA00022692"/>
    </source>
</evidence>
<evidence type="ECO:0000256" key="1">
    <source>
        <dbReference type="ARBA" id="ARBA00004651"/>
    </source>
</evidence>
<dbReference type="PANTHER" id="PTHR43791">
    <property type="entry name" value="PERMEASE-RELATED"/>
    <property type="match status" value="1"/>
</dbReference>
<name>A0A077M5U6_9MICO</name>